<comment type="caution">
    <text evidence="3">The sequence shown here is derived from an EMBL/GenBank/DDBJ whole genome shotgun (WGS) entry which is preliminary data.</text>
</comment>
<evidence type="ECO:0000313" key="3">
    <source>
        <dbReference type="EMBL" id="KAK1887398.1"/>
    </source>
</evidence>
<protein>
    <submittedName>
        <fullName evidence="3">Zona pellucida sperm-binding protein 3</fullName>
    </submittedName>
</protein>
<dbReference type="AlphaFoldDB" id="A0AAD9BR24"/>
<dbReference type="PROSITE" id="PS51034">
    <property type="entry name" value="ZP_2"/>
    <property type="match status" value="1"/>
</dbReference>
<dbReference type="GO" id="GO:0031012">
    <property type="term" value="C:extracellular matrix"/>
    <property type="evidence" value="ECO:0007669"/>
    <property type="project" value="TreeGrafter"/>
</dbReference>
<reference evidence="3" key="1">
    <citation type="submission" date="2023-04" db="EMBL/GenBank/DDBJ databases">
        <title>Chromosome-level genome of Chaenocephalus aceratus.</title>
        <authorList>
            <person name="Park H."/>
        </authorList>
    </citation>
    <scope>NUCLEOTIDE SEQUENCE</scope>
    <source>
        <strain evidence="3">DE</strain>
        <tissue evidence="3">Muscle</tissue>
    </source>
</reference>
<feature type="domain" description="ZP" evidence="2">
    <location>
        <begin position="1"/>
        <end position="150"/>
    </location>
</feature>
<accession>A0AAD9BR24</accession>
<dbReference type="GO" id="GO:0007339">
    <property type="term" value="P:binding of sperm to zona pellucida"/>
    <property type="evidence" value="ECO:0007669"/>
    <property type="project" value="TreeGrafter"/>
</dbReference>
<dbReference type="Gene3D" id="2.60.40.4100">
    <property type="entry name" value="Zona pellucida, ZP-C domain"/>
    <property type="match status" value="1"/>
</dbReference>
<dbReference type="InterPro" id="IPR001507">
    <property type="entry name" value="ZP_dom"/>
</dbReference>
<gene>
    <name evidence="3" type="ORF">KUDE01_028187</name>
</gene>
<name>A0AAD9BR24_DISEL</name>
<dbReference type="Proteomes" id="UP001228049">
    <property type="component" value="Unassembled WGS sequence"/>
</dbReference>
<proteinExistence type="predicted"/>
<keyword evidence="1" id="KW-1015">Disulfide bond</keyword>
<dbReference type="GO" id="GO:2000344">
    <property type="term" value="P:positive regulation of acrosome reaction"/>
    <property type="evidence" value="ECO:0007669"/>
    <property type="project" value="TreeGrafter"/>
</dbReference>
<dbReference type="InterPro" id="IPR042235">
    <property type="entry name" value="ZP-C_dom"/>
</dbReference>
<dbReference type="PANTHER" id="PTHR11576:SF2">
    <property type="entry name" value="ZONA PELLUCIDA SPERM-BINDING PROTEIN 3"/>
    <property type="match status" value="1"/>
</dbReference>
<dbReference type="Pfam" id="PF00100">
    <property type="entry name" value="Zona_pellucida"/>
    <property type="match status" value="1"/>
</dbReference>
<dbReference type="FunFam" id="2.60.40.4100:FF:000002">
    <property type="entry name" value="Zona pellucida sperm-binding protein 3"/>
    <property type="match status" value="1"/>
</dbReference>
<dbReference type="GO" id="GO:0035803">
    <property type="term" value="P:egg coat formation"/>
    <property type="evidence" value="ECO:0007669"/>
    <property type="project" value="TreeGrafter"/>
</dbReference>
<dbReference type="PANTHER" id="PTHR11576">
    <property type="entry name" value="ZONA PELLUCIDA SPERM-BINDING PROTEIN 3"/>
    <property type="match status" value="1"/>
</dbReference>
<evidence type="ECO:0000313" key="4">
    <source>
        <dbReference type="Proteomes" id="UP001228049"/>
    </source>
</evidence>
<keyword evidence="4" id="KW-1185">Reference proteome</keyword>
<dbReference type="GO" id="GO:0032190">
    <property type="term" value="F:acrosin binding"/>
    <property type="evidence" value="ECO:0007669"/>
    <property type="project" value="TreeGrafter"/>
</dbReference>
<organism evidence="3 4">
    <name type="scientific">Dissostichus eleginoides</name>
    <name type="common">Patagonian toothfish</name>
    <name type="synonym">Dissostichus amissus</name>
    <dbReference type="NCBI Taxonomy" id="100907"/>
    <lineage>
        <taxon>Eukaryota</taxon>
        <taxon>Metazoa</taxon>
        <taxon>Chordata</taxon>
        <taxon>Craniata</taxon>
        <taxon>Vertebrata</taxon>
        <taxon>Euteleostomi</taxon>
        <taxon>Actinopterygii</taxon>
        <taxon>Neopterygii</taxon>
        <taxon>Teleostei</taxon>
        <taxon>Neoteleostei</taxon>
        <taxon>Acanthomorphata</taxon>
        <taxon>Eupercaria</taxon>
        <taxon>Perciformes</taxon>
        <taxon>Notothenioidei</taxon>
        <taxon>Nototheniidae</taxon>
        <taxon>Dissostichus</taxon>
    </lineage>
</organism>
<evidence type="ECO:0000256" key="1">
    <source>
        <dbReference type="ARBA" id="ARBA00023157"/>
    </source>
</evidence>
<sequence length="150" mass="17277">MAHKFSKQQSVNGKIVGEYFVRSPVKKGLFFASDDWQSTRPSNQFLLGDMMKFEVSVKQFHHVPLRVMLDSCVATVIPNIDTVPRYAFLGNNGCLFDSQLTDSSSQFLPRSNEDRLQFQVEAFKFQQDERGVVRLKYRTLPVLYKTIAVF</sequence>
<dbReference type="EMBL" id="JASDAP010000018">
    <property type="protein sequence ID" value="KAK1887398.1"/>
    <property type="molecule type" value="Genomic_DNA"/>
</dbReference>
<evidence type="ECO:0000259" key="2">
    <source>
        <dbReference type="PROSITE" id="PS51034"/>
    </source>
</evidence>
<dbReference type="InterPro" id="IPR055355">
    <property type="entry name" value="ZP-C"/>
</dbReference>